<accession>A0A4U1BAX8</accession>
<keyword evidence="4" id="KW-1185">Reference proteome</keyword>
<name>A0A4U1BAX8_9GAMM</name>
<dbReference type="Proteomes" id="UP000307999">
    <property type="component" value="Unassembled WGS sequence"/>
</dbReference>
<dbReference type="PANTHER" id="PTHR45588:SF1">
    <property type="entry name" value="WW DOMAIN-CONTAINING PROTEIN"/>
    <property type="match status" value="1"/>
</dbReference>
<dbReference type="OrthoDB" id="9778494at2"/>
<dbReference type="PROSITE" id="PS50005">
    <property type="entry name" value="TPR"/>
    <property type="match status" value="1"/>
</dbReference>
<organism evidence="3 4">
    <name type="scientific">Thalassotalea mangrovi</name>
    <dbReference type="NCBI Taxonomy" id="2572245"/>
    <lineage>
        <taxon>Bacteria</taxon>
        <taxon>Pseudomonadati</taxon>
        <taxon>Pseudomonadota</taxon>
        <taxon>Gammaproteobacteria</taxon>
        <taxon>Alteromonadales</taxon>
        <taxon>Colwelliaceae</taxon>
        <taxon>Thalassotalea</taxon>
    </lineage>
</organism>
<feature type="signal peptide" evidence="2">
    <location>
        <begin position="1"/>
        <end position="24"/>
    </location>
</feature>
<evidence type="ECO:0000256" key="2">
    <source>
        <dbReference type="SAM" id="SignalP"/>
    </source>
</evidence>
<evidence type="ECO:0000256" key="1">
    <source>
        <dbReference type="PROSITE-ProRule" id="PRU00339"/>
    </source>
</evidence>
<dbReference type="Gene3D" id="1.25.40.10">
    <property type="entry name" value="Tetratricopeptide repeat domain"/>
    <property type="match status" value="3"/>
</dbReference>
<sequence>MKPAICLNLFYLVFIAILSASSVAQVHDPRALQADPKTAKKPIAPILDGLGTREFKVTTNNPKSQLFFNQGVRLNAAFNHSEALRSFKEAVRLDPENAMAYWGWALVLGPNLNLPMQDEVVGQAYQAVQSALALKDKVSERERDYIEALAVRYRAEAVSDRSALDQAYVDKMRDLVAKYPDDLDAKVYYAAAIMNTNPWDYWYQDGSPKPHTEIVMQTLAEVIQQDPQHPAAHHYLIHTVEAFRPELGVNSADALRNLMPGAGHLVHMPSHIYMRVGRYADSYKANQAAIKVDKKYITQCQVQGMYPLTYYPHNWHFLTWSAMFLGRYEDAMHAARQVVEQIPAGEMGNTWALNESFRSQPMFVLARFGRWDDILNEQAPAENEIFMTGVWHYIRGLAFANLNDIDKAQAEQQKLQTLQQKIVADTEYYIGFGAAGGLLEIANETLQGEILVAKKNYAEGIGHLQRAVRLQDGLAYNEPPDWYFPVRHYLADALLVSGAPAEAEVIYWQDLQMNPNNGYALYGLLNSLNAQGKKDTAAVIEKRFKKAWQDADMQLTSSKF</sequence>
<keyword evidence="1" id="KW-0802">TPR repeat</keyword>
<dbReference type="AlphaFoldDB" id="A0A4U1BAX8"/>
<dbReference type="EMBL" id="SWDB01000001">
    <property type="protein sequence ID" value="TKB47870.1"/>
    <property type="molecule type" value="Genomic_DNA"/>
</dbReference>
<proteinExistence type="predicted"/>
<evidence type="ECO:0000313" key="4">
    <source>
        <dbReference type="Proteomes" id="UP000307999"/>
    </source>
</evidence>
<dbReference type="PANTHER" id="PTHR45588">
    <property type="entry name" value="TPR DOMAIN-CONTAINING PROTEIN"/>
    <property type="match status" value="1"/>
</dbReference>
<dbReference type="InterPro" id="IPR011990">
    <property type="entry name" value="TPR-like_helical_dom_sf"/>
</dbReference>
<comment type="caution">
    <text evidence="3">The sequence shown here is derived from an EMBL/GenBank/DDBJ whole genome shotgun (WGS) entry which is preliminary data.</text>
</comment>
<keyword evidence="2" id="KW-0732">Signal</keyword>
<reference evidence="3 4" key="1">
    <citation type="submission" date="2019-04" db="EMBL/GenBank/DDBJ databases">
        <title>Thalassotalea guangxiensis sp. nov., isolated from sediment of the coastal wetland.</title>
        <authorList>
            <person name="Zheng S."/>
            <person name="Zhang D."/>
        </authorList>
    </citation>
    <scope>NUCLEOTIDE SEQUENCE [LARGE SCALE GENOMIC DNA]</scope>
    <source>
        <strain evidence="3 4">ZS-4</strain>
    </source>
</reference>
<protein>
    <submittedName>
        <fullName evidence="3">Uncharacterized protein</fullName>
    </submittedName>
</protein>
<feature type="repeat" description="TPR" evidence="1">
    <location>
        <begin position="64"/>
        <end position="97"/>
    </location>
</feature>
<gene>
    <name evidence="3" type="ORF">E8M12_00230</name>
</gene>
<dbReference type="RefSeq" id="WP_136734058.1">
    <property type="nucleotide sequence ID" value="NZ_SWDB01000001.1"/>
</dbReference>
<dbReference type="InterPro" id="IPR019734">
    <property type="entry name" value="TPR_rpt"/>
</dbReference>
<feature type="chain" id="PRO_5020221714" evidence="2">
    <location>
        <begin position="25"/>
        <end position="560"/>
    </location>
</feature>
<dbReference type="SUPFAM" id="SSF48452">
    <property type="entry name" value="TPR-like"/>
    <property type="match status" value="1"/>
</dbReference>
<evidence type="ECO:0000313" key="3">
    <source>
        <dbReference type="EMBL" id="TKB47870.1"/>
    </source>
</evidence>